<sequence length="475" mass="52149">MVPRPAPAGFRRARVGRGSVRLAAVGSGRSSIPLERAPARDAQLRDPALGAAGPRVLGPPLRVFDAERVRILTFTSLYPSSVRPRHGVFIQERISQLARHTGHTVQVVAPVPYFPPLRWTHRWELTQVPRLERLSGLEVHHPRYFMTPKVGMFSYGWLMYRGTRRLVTELHRRAPFDLIDAHYVFPDGYAALRIGKDLGLPVVLSARGTDIHTYPRLRSIRGILRRCLTQADRLIAVSAALKRQMCELGAAADRVDVIPNGVDALKFHPWCRTAARERLGVPSGPVLLSAGNLTRNKGFDILIRAMQELRRSFPGISLVILGEGPARGELEALIQRLELQGVAMLRGAQDQATLPLWYSAADLFCLASAQEGCPNVILESISCGTPVVASRAGGIPEIVDSGSVGILAERTTPDFIRAISLGLGRVWDRASIAETASARGWDRVSEALVRTFDAALQSRNEARRGRDAAGGGRRR</sequence>
<protein>
    <submittedName>
        <fullName evidence="3">Glycosyltransferase family 4 protein</fullName>
    </submittedName>
</protein>
<keyword evidence="3" id="KW-0808">Transferase</keyword>
<dbReference type="PANTHER" id="PTHR45947">
    <property type="entry name" value="SULFOQUINOVOSYL TRANSFERASE SQD2"/>
    <property type="match status" value="1"/>
</dbReference>
<evidence type="ECO:0000259" key="2">
    <source>
        <dbReference type="Pfam" id="PF13439"/>
    </source>
</evidence>
<dbReference type="AlphaFoldDB" id="A0A538TBR6"/>
<dbReference type="InterPro" id="IPR028098">
    <property type="entry name" value="Glyco_trans_4-like_N"/>
</dbReference>
<dbReference type="InterPro" id="IPR001296">
    <property type="entry name" value="Glyco_trans_1"/>
</dbReference>
<dbReference type="Pfam" id="PF13439">
    <property type="entry name" value="Glyco_transf_4"/>
    <property type="match status" value="1"/>
</dbReference>
<dbReference type="SUPFAM" id="SSF53756">
    <property type="entry name" value="UDP-Glycosyltransferase/glycogen phosphorylase"/>
    <property type="match status" value="1"/>
</dbReference>
<name>A0A538TBR6_UNCEI</name>
<comment type="caution">
    <text evidence="3">The sequence shown here is derived from an EMBL/GenBank/DDBJ whole genome shotgun (WGS) entry which is preliminary data.</text>
</comment>
<dbReference type="InterPro" id="IPR050194">
    <property type="entry name" value="Glycosyltransferase_grp1"/>
</dbReference>
<accession>A0A538TBR6</accession>
<dbReference type="EMBL" id="VBOW01000001">
    <property type="protein sequence ID" value="TMQ61036.1"/>
    <property type="molecule type" value="Genomic_DNA"/>
</dbReference>
<dbReference type="Pfam" id="PF00534">
    <property type="entry name" value="Glycos_transf_1"/>
    <property type="match status" value="1"/>
</dbReference>
<feature type="domain" description="Glycosyl transferase family 1" evidence="1">
    <location>
        <begin position="283"/>
        <end position="414"/>
    </location>
</feature>
<evidence type="ECO:0000313" key="4">
    <source>
        <dbReference type="Proteomes" id="UP000316852"/>
    </source>
</evidence>
<proteinExistence type="predicted"/>
<evidence type="ECO:0000259" key="1">
    <source>
        <dbReference type="Pfam" id="PF00534"/>
    </source>
</evidence>
<dbReference type="Gene3D" id="3.40.50.2000">
    <property type="entry name" value="Glycogen Phosphorylase B"/>
    <property type="match status" value="2"/>
</dbReference>
<organism evidence="3 4">
    <name type="scientific">Eiseniibacteriota bacterium</name>
    <dbReference type="NCBI Taxonomy" id="2212470"/>
    <lineage>
        <taxon>Bacteria</taxon>
        <taxon>Candidatus Eiseniibacteriota</taxon>
    </lineage>
</organism>
<dbReference type="PANTHER" id="PTHR45947:SF3">
    <property type="entry name" value="SULFOQUINOVOSYL TRANSFERASE SQD2"/>
    <property type="match status" value="1"/>
</dbReference>
<reference evidence="3 4" key="1">
    <citation type="journal article" date="2019" name="Nat. Microbiol.">
        <title>Mediterranean grassland soil C-N compound turnover is dependent on rainfall and depth, and is mediated by genomically divergent microorganisms.</title>
        <authorList>
            <person name="Diamond S."/>
            <person name="Andeer P.F."/>
            <person name="Li Z."/>
            <person name="Crits-Christoph A."/>
            <person name="Burstein D."/>
            <person name="Anantharaman K."/>
            <person name="Lane K.R."/>
            <person name="Thomas B.C."/>
            <person name="Pan C."/>
            <person name="Northen T.R."/>
            <person name="Banfield J.F."/>
        </authorList>
    </citation>
    <scope>NUCLEOTIDE SEQUENCE [LARGE SCALE GENOMIC DNA]</scope>
    <source>
        <strain evidence="3">WS_6</strain>
    </source>
</reference>
<evidence type="ECO:0000313" key="3">
    <source>
        <dbReference type="EMBL" id="TMQ61036.1"/>
    </source>
</evidence>
<feature type="domain" description="Glycosyltransferase subfamily 4-like N-terminal" evidence="2">
    <location>
        <begin position="90"/>
        <end position="263"/>
    </location>
</feature>
<gene>
    <name evidence="3" type="ORF">E6K76_00130</name>
</gene>
<dbReference type="GO" id="GO:0016757">
    <property type="term" value="F:glycosyltransferase activity"/>
    <property type="evidence" value="ECO:0007669"/>
    <property type="project" value="InterPro"/>
</dbReference>
<dbReference type="Proteomes" id="UP000316852">
    <property type="component" value="Unassembled WGS sequence"/>
</dbReference>